<sequence>MIKLSCDVCRASLVMDAASASNDQSYHLLFLKNNGGLVILSEGTVRVIRAAEWAIRQASAGRRSQPIKPLEVV</sequence>
<dbReference type="EMBL" id="HADW01020026">
    <property type="protein sequence ID" value="SBP21426.1"/>
    <property type="molecule type" value="Transcribed_RNA"/>
</dbReference>
<reference evidence="1" key="2">
    <citation type="submission" date="2016-06" db="EMBL/GenBank/DDBJ databases">
        <title>The genome of a short-lived fish provides insights into sex chromosome evolution and the genetic control of aging.</title>
        <authorList>
            <person name="Reichwald K."/>
            <person name="Felder M."/>
            <person name="Petzold A."/>
            <person name="Koch P."/>
            <person name="Groth M."/>
            <person name="Platzer M."/>
        </authorList>
    </citation>
    <scope>NUCLEOTIDE SEQUENCE</scope>
    <source>
        <tissue evidence="1">Brain</tissue>
    </source>
</reference>
<reference evidence="1" key="1">
    <citation type="submission" date="2016-05" db="EMBL/GenBank/DDBJ databases">
        <authorList>
            <person name="Lavstsen T."/>
            <person name="Jespersen J.S."/>
        </authorList>
    </citation>
    <scope>NUCLEOTIDE SEQUENCE</scope>
    <source>
        <tissue evidence="1">Brain</tissue>
    </source>
</reference>
<gene>
    <name evidence="1" type="primary">THAP9</name>
</gene>
<organism evidence="1">
    <name type="scientific">Iconisemion striatum</name>
    <dbReference type="NCBI Taxonomy" id="60296"/>
    <lineage>
        <taxon>Eukaryota</taxon>
        <taxon>Metazoa</taxon>
        <taxon>Chordata</taxon>
        <taxon>Craniata</taxon>
        <taxon>Vertebrata</taxon>
        <taxon>Euteleostomi</taxon>
        <taxon>Actinopterygii</taxon>
        <taxon>Neopterygii</taxon>
        <taxon>Teleostei</taxon>
        <taxon>Neoteleostei</taxon>
        <taxon>Acanthomorphata</taxon>
        <taxon>Ovalentaria</taxon>
        <taxon>Atherinomorphae</taxon>
        <taxon>Cyprinodontiformes</taxon>
        <taxon>Nothobranchiidae</taxon>
        <taxon>Iconisemion</taxon>
    </lineage>
</organism>
<protein>
    <submittedName>
        <fullName evidence="1">THAP domain containing 9</fullName>
    </submittedName>
</protein>
<evidence type="ECO:0000313" key="1">
    <source>
        <dbReference type="EMBL" id="SBP21426.1"/>
    </source>
</evidence>
<accession>A0A1A7XTM1</accession>
<proteinExistence type="predicted"/>
<dbReference type="AlphaFoldDB" id="A0A1A7XTM1"/>
<name>A0A1A7XTM1_9TELE</name>